<dbReference type="PANTHER" id="PTHR36180">
    <property type="entry name" value="DNA-BINDING PROTEIN-RELATED-RELATED"/>
    <property type="match status" value="1"/>
</dbReference>
<sequence>MNDIVPFHYGAHEVRTVEIDGEPWFVAADVCTILDIGRVHDAVRGLDDDEKGADTIRTPGGDQQVTIVNEPGLYSLILRSRKPEAKAFKRWITHEVLPAIRRTGSYSVAPTSQLDILRAAIDQIEAAQLAAQRAELVAEHAAETVREVGHRVDALEGNHGWYSALAYARRRNWATSVDFLNPLGRRAGQIGRAAGLRAAKVPHPIYGEANAWPEWVWDQAYQDGAGGAA</sequence>
<evidence type="ECO:0000259" key="1">
    <source>
        <dbReference type="PROSITE" id="PS51750"/>
    </source>
</evidence>
<feature type="domain" description="Bro-N" evidence="1">
    <location>
        <begin position="1"/>
        <end position="104"/>
    </location>
</feature>
<protein>
    <submittedName>
        <fullName evidence="2">Bro-N domain-containing protein</fullName>
    </submittedName>
</protein>
<comment type="caution">
    <text evidence="2">The sequence shown here is derived from an EMBL/GenBank/DDBJ whole genome shotgun (WGS) entry which is preliminary data.</text>
</comment>
<name>A0ABW1J7R5_9PSEU</name>
<dbReference type="SMART" id="SM01040">
    <property type="entry name" value="Bro-N"/>
    <property type="match status" value="1"/>
</dbReference>
<gene>
    <name evidence="2" type="ORF">ACFQE5_22200</name>
</gene>
<proteinExistence type="predicted"/>
<dbReference type="Pfam" id="PF02498">
    <property type="entry name" value="Bro-N"/>
    <property type="match status" value="1"/>
</dbReference>
<accession>A0ABW1J7R5</accession>
<dbReference type="EMBL" id="JBHSQW010000044">
    <property type="protein sequence ID" value="MFC5996926.1"/>
    <property type="molecule type" value="Genomic_DNA"/>
</dbReference>
<organism evidence="2 3">
    <name type="scientific">Pseudonocardia hispaniensis</name>
    <dbReference type="NCBI Taxonomy" id="904933"/>
    <lineage>
        <taxon>Bacteria</taxon>
        <taxon>Bacillati</taxon>
        <taxon>Actinomycetota</taxon>
        <taxon>Actinomycetes</taxon>
        <taxon>Pseudonocardiales</taxon>
        <taxon>Pseudonocardiaceae</taxon>
        <taxon>Pseudonocardia</taxon>
    </lineage>
</organism>
<dbReference type="InterPro" id="IPR003497">
    <property type="entry name" value="BRO_N_domain"/>
</dbReference>
<dbReference type="Proteomes" id="UP001596302">
    <property type="component" value="Unassembled WGS sequence"/>
</dbReference>
<evidence type="ECO:0000313" key="2">
    <source>
        <dbReference type="EMBL" id="MFC5996926.1"/>
    </source>
</evidence>
<dbReference type="PANTHER" id="PTHR36180:SF2">
    <property type="entry name" value="BRO FAMILY PROTEIN"/>
    <property type="match status" value="1"/>
</dbReference>
<dbReference type="RefSeq" id="WP_379587795.1">
    <property type="nucleotide sequence ID" value="NZ_JBHSQW010000044.1"/>
</dbReference>
<dbReference type="PROSITE" id="PS51750">
    <property type="entry name" value="BRO_N"/>
    <property type="match status" value="1"/>
</dbReference>
<evidence type="ECO:0000313" key="3">
    <source>
        <dbReference type="Proteomes" id="UP001596302"/>
    </source>
</evidence>
<keyword evidence="3" id="KW-1185">Reference proteome</keyword>
<reference evidence="3" key="1">
    <citation type="journal article" date="2019" name="Int. J. Syst. Evol. Microbiol.">
        <title>The Global Catalogue of Microorganisms (GCM) 10K type strain sequencing project: providing services to taxonomists for standard genome sequencing and annotation.</title>
        <authorList>
            <consortium name="The Broad Institute Genomics Platform"/>
            <consortium name="The Broad Institute Genome Sequencing Center for Infectious Disease"/>
            <person name="Wu L."/>
            <person name="Ma J."/>
        </authorList>
    </citation>
    <scope>NUCLEOTIDE SEQUENCE [LARGE SCALE GENOMIC DNA]</scope>
    <source>
        <strain evidence="3">CCM 8391</strain>
    </source>
</reference>